<dbReference type="AlphaFoldDB" id="A0D609"/>
<accession>A0D609</accession>
<keyword evidence="2" id="KW-1185">Reference proteome</keyword>
<sequence length="127" mass="15634">MSTQWIGHLDKMIQNFYKKMFMVHQVKLKFERMLLYNVDQQKEVEEQNQYSIYIQKLNKINTGSQYFAKQPILKFIDMKRFSNIEITFQKQRRRGKTFKFQNNKLQINYFIPKFKKDGEANDLIKEY</sequence>
<gene>
    <name evidence="1" type="ORF">GSPATT00013906001</name>
</gene>
<protein>
    <submittedName>
        <fullName evidence="1">Uncharacterized protein</fullName>
    </submittedName>
</protein>
<dbReference type="RefSeq" id="XP_001445873.1">
    <property type="nucleotide sequence ID" value="XM_001445836.1"/>
</dbReference>
<dbReference type="GeneID" id="5031657"/>
<reference evidence="1 2" key="1">
    <citation type="journal article" date="2006" name="Nature">
        <title>Global trends of whole-genome duplications revealed by the ciliate Paramecium tetraurelia.</title>
        <authorList>
            <consortium name="Genoscope"/>
            <person name="Aury J.-M."/>
            <person name="Jaillon O."/>
            <person name="Duret L."/>
            <person name="Noel B."/>
            <person name="Jubin C."/>
            <person name="Porcel B.M."/>
            <person name="Segurens B."/>
            <person name="Daubin V."/>
            <person name="Anthouard V."/>
            <person name="Aiach N."/>
            <person name="Arnaiz O."/>
            <person name="Billaut A."/>
            <person name="Beisson J."/>
            <person name="Blanc I."/>
            <person name="Bouhouche K."/>
            <person name="Camara F."/>
            <person name="Duharcourt S."/>
            <person name="Guigo R."/>
            <person name="Gogendeau D."/>
            <person name="Katinka M."/>
            <person name="Keller A.-M."/>
            <person name="Kissmehl R."/>
            <person name="Klotz C."/>
            <person name="Koll F."/>
            <person name="Le Moue A."/>
            <person name="Lepere C."/>
            <person name="Malinsky S."/>
            <person name="Nowacki M."/>
            <person name="Nowak J.K."/>
            <person name="Plattner H."/>
            <person name="Poulain J."/>
            <person name="Ruiz F."/>
            <person name="Serrano V."/>
            <person name="Zagulski M."/>
            <person name="Dessen P."/>
            <person name="Betermier M."/>
            <person name="Weissenbach J."/>
            <person name="Scarpelli C."/>
            <person name="Schachter V."/>
            <person name="Sperling L."/>
            <person name="Meyer E."/>
            <person name="Cohen J."/>
            <person name="Wincker P."/>
        </authorList>
    </citation>
    <scope>NUCLEOTIDE SEQUENCE [LARGE SCALE GENOMIC DNA]</scope>
    <source>
        <strain evidence="1 2">Stock d4-2</strain>
    </source>
</reference>
<name>A0D609_PARTE</name>
<evidence type="ECO:0000313" key="1">
    <source>
        <dbReference type="EMBL" id="CAK78476.1"/>
    </source>
</evidence>
<dbReference type="EMBL" id="CT868307">
    <property type="protein sequence ID" value="CAK78476.1"/>
    <property type="molecule type" value="Genomic_DNA"/>
</dbReference>
<evidence type="ECO:0000313" key="2">
    <source>
        <dbReference type="Proteomes" id="UP000000600"/>
    </source>
</evidence>
<proteinExistence type="predicted"/>
<dbReference type="InParanoid" id="A0D609"/>
<dbReference type="HOGENOM" id="CLU_1974831_0_0_1"/>
<dbReference type="KEGG" id="ptm:GSPATT00013906001"/>
<organism evidence="1 2">
    <name type="scientific">Paramecium tetraurelia</name>
    <dbReference type="NCBI Taxonomy" id="5888"/>
    <lineage>
        <taxon>Eukaryota</taxon>
        <taxon>Sar</taxon>
        <taxon>Alveolata</taxon>
        <taxon>Ciliophora</taxon>
        <taxon>Intramacronucleata</taxon>
        <taxon>Oligohymenophorea</taxon>
        <taxon>Peniculida</taxon>
        <taxon>Parameciidae</taxon>
        <taxon>Paramecium</taxon>
    </lineage>
</organism>
<dbReference type="Proteomes" id="UP000000600">
    <property type="component" value="Unassembled WGS sequence"/>
</dbReference>